<accession>A0A2J7ZYQ9</accession>
<dbReference type="EMBL" id="PGGS01000308">
    <property type="protein sequence ID" value="PNH05404.1"/>
    <property type="molecule type" value="Genomic_DNA"/>
</dbReference>
<keyword evidence="2" id="KW-1185">Reference proteome</keyword>
<evidence type="ECO:0000313" key="1">
    <source>
        <dbReference type="EMBL" id="PNH05404.1"/>
    </source>
</evidence>
<dbReference type="Proteomes" id="UP000236333">
    <property type="component" value="Unassembled WGS sequence"/>
</dbReference>
<evidence type="ECO:0000313" key="2">
    <source>
        <dbReference type="Proteomes" id="UP000236333"/>
    </source>
</evidence>
<dbReference type="AlphaFoldDB" id="A0A2J7ZYQ9"/>
<reference evidence="1 2" key="1">
    <citation type="journal article" date="2017" name="Mol. Biol. Evol.">
        <title>The 4-celled Tetrabaena socialis nuclear genome reveals the essential components for genetic control of cell number at the origin of multicellularity in the volvocine lineage.</title>
        <authorList>
            <person name="Featherston J."/>
            <person name="Arakaki Y."/>
            <person name="Hanschen E.R."/>
            <person name="Ferris P.J."/>
            <person name="Michod R.E."/>
            <person name="Olson B.J.S.C."/>
            <person name="Nozaki H."/>
            <person name="Durand P.M."/>
        </authorList>
    </citation>
    <scope>NUCLEOTIDE SEQUENCE [LARGE SCALE GENOMIC DNA]</scope>
    <source>
        <strain evidence="1 2">NIES-571</strain>
    </source>
</reference>
<organism evidence="1 2">
    <name type="scientific">Tetrabaena socialis</name>
    <dbReference type="NCBI Taxonomy" id="47790"/>
    <lineage>
        <taxon>Eukaryota</taxon>
        <taxon>Viridiplantae</taxon>
        <taxon>Chlorophyta</taxon>
        <taxon>core chlorophytes</taxon>
        <taxon>Chlorophyceae</taxon>
        <taxon>CS clade</taxon>
        <taxon>Chlamydomonadales</taxon>
        <taxon>Tetrabaenaceae</taxon>
        <taxon>Tetrabaena</taxon>
    </lineage>
</organism>
<gene>
    <name evidence="1" type="ORF">TSOC_008344</name>
</gene>
<comment type="caution">
    <text evidence="1">The sequence shown here is derived from an EMBL/GenBank/DDBJ whole genome shotgun (WGS) entry which is preliminary data.</text>
</comment>
<name>A0A2J7ZYQ9_9CHLO</name>
<proteinExistence type="predicted"/>
<sequence>MSGEVASVEFGLRAVLRAAALVVVGCLDTALAHPATLVGRMAAHCRDNGLVERRRKQQ</sequence>
<protein>
    <submittedName>
        <fullName evidence="1">Uncharacterized protein</fullName>
    </submittedName>
</protein>